<evidence type="ECO:0000256" key="6">
    <source>
        <dbReference type="ARBA" id="ARBA00022989"/>
    </source>
</evidence>
<accession>A0A7C3SM85</accession>
<reference evidence="10" key="1">
    <citation type="journal article" date="2020" name="mSystems">
        <title>Genome- and Community-Level Interaction Insights into Carbon Utilization and Element Cycling Functions of Hydrothermarchaeota in Hydrothermal Sediment.</title>
        <authorList>
            <person name="Zhou Z."/>
            <person name="Liu Y."/>
            <person name="Xu W."/>
            <person name="Pan J."/>
            <person name="Luo Z.H."/>
            <person name="Li M."/>
        </authorList>
    </citation>
    <scope>NUCLEOTIDE SEQUENCE [LARGE SCALE GENOMIC DNA]</scope>
    <source>
        <strain evidence="10">SpSt-8</strain>
    </source>
</reference>
<feature type="domain" description="ABC transmembrane type-1" evidence="9">
    <location>
        <begin position="345"/>
        <end position="538"/>
    </location>
</feature>
<protein>
    <submittedName>
        <fullName evidence="10">Iron ABC transporter permease</fullName>
    </submittedName>
</protein>
<keyword evidence="5 8" id="KW-0812">Transmembrane</keyword>
<evidence type="ECO:0000256" key="7">
    <source>
        <dbReference type="ARBA" id="ARBA00023136"/>
    </source>
</evidence>
<dbReference type="PROSITE" id="PS50928">
    <property type="entry name" value="ABC_TM1"/>
    <property type="match status" value="2"/>
</dbReference>
<evidence type="ECO:0000256" key="3">
    <source>
        <dbReference type="ARBA" id="ARBA00022475"/>
    </source>
</evidence>
<dbReference type="EMBL" id="DTIB01000140">
    <property type="protein sequence ID" value="HGB25932.1"/>
    <property type="molecule type" value="Genomic_DNA"/>
</dbReference>
<feature type="transmembrane region" description="Helical" evidence="8">
    <location>
        <begin position="244"/>
        <end position="262"/>
    </location>
</feature>
<gene>
    <name evidence="10" type="ORF">ENV88_07970</name>
</gene>
<feature type="transmembrane region" description="Helical" evidence="8">
    <location>
        <begin position="186"/>
        <end position="210"/>
    </location>
</feature>
<dbReference type="Pfam" id="PF00528">
    <property type="entry name" value="BPD_transp_1"/>
    <property type="match status" value="2"/>
</dbReference>
<keyword evidence="2 8" id="KW-0813">Transport</keyword>
<feature type="transmembrane region" description="Helical" evidence="8">
    <location>
        <begin position="92"/>
        <end position="116"/>
    </location>
</feature>
<evidence type="ECO:0000256" key="1">
    <source>
        <dbReference type="ARBA" id="ARBA00004429"/>
    </source>
</evidence>
<keyword evidence="3" id="KW-1003">Cell membrane</keyword>
<organism evidence="10">
    <name type="scientific">Thermofilum pendens</name>
    <dbReference type="NCBI Taxonomy" id="2269"/>
    <lineage>
        <taxon>Archaea</taxon>
        <taxon>Thermoproteota</taxon>
        <taxon>Thermoprotei</taxon>
        <taxon>Thermofilales</taxon>
        <taxon>Thermofilaceae</taxon>
        <taxon>Thermofilum</taxon>
    </lineage>
</organism>
<dbReference type="InterPro" id="IPR035906">
    <property type="entry name" value="MetI-like_sf"/>
</dbReference>
<evidence type="ECO:0000256" key="4">
    <source>
        <dbReference type="ARBA" id="ARBA00022519"/>
    </source>
</evidence>
<comment type="subcellular location">
    <subcellularLocation>
        <location evidence="1">Cell inner membrane</location>
        <topology evidence="1">Multi-pass membrane protein</topology>
    </subcellularLocation>
    <subcellularLocation>
        <location evidence="8">Cell membrane</location>
        <topology evidence="8">Multi-pass membrane protein</topology>
    </subcellularLocation>
</comment>
<dbReference type="SUPFAM" id="SSF161098">
    <property type="entry name" value="MetI-like"/>
    <property type="match status" value="2"/>
</dbReference>
<comment type="caution">
    <text evidence="10">The sequence shown here is derived from an EMBL/GenBank/DDBJ whole genome shotgun (WGS) entry which is preliminary data.</text>
</comment>
<evidence type="ECO:0000256" key="8">
    <source>
        <dbReference type="RuleBase" id="RU363032"/>
    </source>
</evidence>
<feature type="transmembrane region" description="Helical" evidence="8">
    <location>
        <begin position="12"/>
        <end position="35"/>
    </location>
</feature>
<name>A0A7C3SM85_THEPE</name>
<evidence type="ECO:0000256" key="5">
    <source>
        <dbReference type="ARBA" id="ARBA00022692"/>
    </source>
</evidence>
<feature type="transmembrane region" description="Helical" evidence="8">
    <location>
        <begin position="296"/>
        <end position="317"/>
    </location>
</feature>
<dbReference type="PANTHER" id="PTHR43357:SF3">
    <property type="entry name" value="FE(3+)-TRANSPORT SYSTEM PERMEASE PROTEIN FBPB 2"/>
    <property type="match status" value="1"/>
</dbReference>
<keyword evidence="6 8" id="KW-1133">Transmembrane helix</keyword>
<keyword evidence="4" id="KW-0997">Cell inner membrane</keyword>
<dbReference type="AlphaFoldDB" id="A0A7C3SM85"/>
<keyword evidence="7 8" id="KW-0472">Membrane</keyword>
<feature type="transmembrane region" description="Helical" evidence="8">
    <location>
        <begin position="349"/>
        <end position="371"/>
    </location>
</feature>
<feature type="transmembrane region" description="Helical" evidence="8">
    <location>
        <begin position="520"/>
        <end position="543"/>
    </location>
</feature>
<evidence type="ECO:0000313" key="10">
    <source>
        <dbReference type="EMBL" id="HGB25932.1"/>
    </source>
</evidence>
<sequence>MPKTPSFTSTVRILLLIYVLLFIVFPLVYFVLVILSPRSLSEVTSFVYSDVFQRSLRNSIYVSALTTLLTTLLGLPYAYFLHRYRIPGKRIILPLTFMPTMIPPFVGALSIIFLLGRFGTLNLILMDLKLIERPINFIYGLHGVILVQVLTLFPWVAVNVYNSLLKLDRTLEEAAESLGASPLKRFLTVTLPSITPGLMTGVFMVASFSFTDYATPIVLGQYELLAPQAFVNIQQAIDESRVRAGAYMVFFMLVIVLLLFFASKRYISLREYASLRLPRPVEEMPLRGIGRILSTLYVYVLLFLGLLPHTFIFVISLSKAWSFTPLPATYSLENFQRMLSNSTPFVNTALYSLVGTAVCFAVGMFGAYTIVRTSHPLNEFIDAALSMMFVVPGIVVGTSYLFAFRSDVPFFGMIGSTWLIMPLMLATRRISYTLRYAYATYLVIRKSMEEAAYVLGERPLGTFLRIVVPNAIYGILAGTIFSFIEIVNELTASLFVYKPGWETITIQMFVEITAGRLPVAAAYAVFLFLTSILLAIAAMRLAARSK</sequence>
<dbReference type="PANTHER" id="PTHR43357">
    <property type="entry name" value="INNER MEMBRANE ABC TRANSPORTER PERMEASE PROTEIN YDCV"/>
    <property type="match status" value="1"/>
</dbReference>
<feature type="transmembrane region" description="Helical" evidence="8">
    <location>
        <begin position="60"/>
        <end position="80"/>
    </location>
</feature>
<dbReference type="GO" id="GO:0005886">
    <property type="term" value="C:plasma membrane"/>
    <property type="evidence" value="ECO:0007669"/>
    <property type="project" value="UniProtKB-SubCell"/>
</dbReference>
<dbReference type="Gene3D" id="1.10.3720.10">
    <property type="entry name" value="MetI-like"/>
    <property type="match status" value="2"/>
</dbReference>
<feature type="domain" description="ABC transmembrane type-1" evidence="9">
    <location>
        <begin position="56"/>
        <end position="260"/>
    </location>
</feature>
<evidence type="ECO:0000259" key="9">
    <source>
        <dbReference type="PROSITE" id="PS50928"/>
    </source>
</evidence>
<proteinExistence type="inferred from homology"/>
<dbReference type="GO" id="GO:0055085">
    <property type="term" value="P:transmembrane transport"/>
    <property type="evidence" value="ECO:0007669"/>
    <property type="project" value="InterPro"/>
</dbReference>
<dbReference type="InterPro" id="IPR000515">
    <property type="entry name" value="MetI-like"/>
</dbReference>
<feature type="transmembrane region" description="Helical" evidence="8">
    <location>
        <begin position="136"/>
        <end position="161"/>
    </location>
</feature>
<feature type="transmembrane region" description="Helical" evidence="8">
    <location>
        <begin position="463"/>
        <end position="484"/>
    </location>
</feature>
<feature type="transmembrane region" description="Helical" evidence="8">
    <location>
        <begin position="383"/>
        <end position="402"/>
    </location>
</feature>
<comment type="similarity">
    <text evidence="8">Belongs to the binding-protein-dependent transport system permease family.</text>
</comment>
<evidence type="ECO:0000256" key="2">
    <source>
        <dbReference type="ARBA" id="ARBA00022448"/>
    </source>
</evidence>
<feature type="transmembrane region" description="Helical" evidence="8">
    <location>
        <begin position="408"/>
        <end position="426"/>
    </location>
</feature>
<dbReference type="CDD" id="cd06261">
    <property type="entry name" value="TM_PBP2"/>
    <property type="match status" value="2"/>
</dbReference>